<evidence type="ECO:0000313" key="3">
    <source>
        <dbReference type="EMBL" id="MBM6818556.1"/>
    </source>
</evidence>
<accession>A0ABS2FE26</accession>
<comment type="similarity">
    <text evidence="1">Belongs to the glycosyl hydrolase 13 family.</text>
</comment>
<dbReference type="InterPro" id="IPR006047">
    <property type="entry name" value="GH13_cat_dom"/>
</dbReference>
<dbReference type="InterPro" id="IPR011840">
    <property type="entry name" value="PulA_typeI"/>
</dbReference>
<reference evidence="3 4" key="1">
    <citation type="journal article" date="2021" name="Sci. Rep.">
        <title>The distribution of antibiotic resistance genes in chicken gut microbiota commensals.</title>
        <authorList>
            <person name="Juricova H."/>
            <person name="Matiasovicova J."/>
            <person name="Kubasova T."/>
            <person name="Cejkova D."/>
            <person name="Rychlik I."/>
        </authorList>
    </citation>
    <scope>NUCLEOTIDE SEQUENCE [LARGE SCALE GENOMIC DNA]</scope>
    <source>
        <strain evidence="3 4">An435</strain>
    </source>
</reference>
<organism evidence="3 4">
    <name type="scientific">Clostridium saudiense</name>
    <dbReference type="NCBI Taxonomy" id="1414720"/>
    <lineage>
        <taxon>Bacteria</taxon>
        <taxon>Bacillati</taxon>
        <taxon>Bacillota</taxon>
        <taxon>Clostridia</taxon>
        <taxon>Eubacteriales</taxon>
        <taxon>Clostridiaceae</taxon>
        <taxon>Clostridium</taxon>
    </lineage>
</organism>
<dbReference type="GO" id="GO:0051060">
    <property type="term" value="F:pullulanase activity"/>
    <property type="evidence" value="ECO:0007669"/>
    <property type="project" value="UniProtKB-EC"/>
</dbReference>
<dbReference type="Proteomes" id="UP000767334">
    <property type="component" value="Unassembled WGS sequence"/>
</dbReference>
<proteinExistence type="inferred from homology"/>
<dbReference type="InterPro" id="IPR024561">
    <property type="entry name" value="Pullul_strch_C"/>
</dbReference>
<dbReference type="Pfam" id="PF02922">
    <property type="entry name" value="CBM_48"/>
    <property type="match status" value="1"/>
</dbReference>
<dbReference type="Pfam" id="PF11852">
    <property type="entry name" value="Pullul_strch_C"/>
    <property type="match status" value="1"/>
</dbReference>
<dbReference type="InterPro" id="IPR013783">
    <property type="entry name" value="Ig-like_fold"/>
</dbReference>
<dbReference type="Gene3D" id="3.20.20.80">
    <property type="entry name" value="Glycosidases"/>
    <property type="match status" value="1"/>
</dbReference>
<protein>
    <submittedName>
        <fullName evidence="3">Type I pullulanase</fullName>
        <ecNumber evidence="3">3.2.1.41</ecNumber>
    </submittedName>
</protein>
<dbReference type="CDD" id="cd02860">
    <property type="entry name" value="E_set_Pullulanase"/>
    <property type="match status" value="1"/>
</dbReference>
<name>A0ABS2FE26_9CLOT</name>
<keyword evidence="3" id="KW-0326">Glycosidase</keyword>
<evidence type="ECO:0000259" key="2">
    <source>
        <dbReference type="SMART" id="SM00642"/>
    </source>
</evidence>
<dbReference type="SMART" id="SM00642">
    <property type="entry name" value="Aamy"/>
    <property type="match status" value="1"/>
</dbReference>
<comment type="caution">
    <text evidence="3">The sequence shown here is derived from an EMBL/GenBank/DDBJ whole genome shotgun (WGS) entry which is preliminary data.</text>
</comment>
<dbReference type="CDD" id="cd11341">
    <property type="entry name" value="AmyAc_Pullulanase_LD-like"/>
    <property type="match status" value="1"/>
</dbReference>
<dbReference type="NCBIfam" id="TIGR02104">
    <property type="entry name" value="pulA_typeI"/>
    <property type="match status" value="1"/>
</dbReference>
<dbReference type="SUPFAM" id="SSF51445">
    <property type="entry name" value="(Trans)glycosidases"/>
    <property type="match status" value="1"/>
</dbReference>
<dbReference type="Gene3D" id="2.60.40.1180">
    <property type="entry name" value="Golgi alpha-mannosidase II"/>
    <property type="match status" value="1"/>
</dbReference>
<dbReference type="Gene3D" id="2.60.40.10">
    <property type="entry name" value="Immunoglobulins"/>
    <property type="match status" value="1"/>
</dbReference>
<gene>
    <name evidence="3" type="primary">pulA</name>
    <name evidence="3" type="ORF">H6A19_04235</name>
</gene>
<dbReference type="SUPFAM" id="SSF81296">
    <property type="entry name" value="E set domains"/>
    <property type="match status" value="1"/>
</dbReference>
<keyword evidence="4" id="KW-1185">Reference proteome</keyword>
<dbReference type="EC" id="3.2.1.41" evidence="3"/>
<dbReference type="Pfam" id="PF00128">
    <property type="entry name" value="Alpha-amylase"/>
    <property type="match status" value="1"/>
</dbReference>
<dbReference type="RefSeq" id="WP_148322478.1">
    <property type="nucleotide sequence ID" value="NZ_JACJLL010000016.1"/>
</dbReference>
<dbReference type="EMBL" id="JACJLL010000016">
    <property type="protein sequence ID" value="MBM6818556.1"/>
    <property type="molecule type" value="Genomic_DNA"/>
</dbReference>
<keyword evidence="3" id="KW-0378">Hydrolase</keyword>
<dbReference type="PANTHER" id="PTHR43002">
    <property type="entry name" value="GLYCOGEN DEBRANCHING ENZYME"/>
    <property type="match status" value="1"/>
</dbReference>
<dbReference type="InterPro" id="IPR017853">
    <property type="entry name" value="GH"/>
</dbReference>
<evidence type="ECO:0000256" key="1">
    <source>
        <dbReference type="ARBA" id="ARBA00008061"/>
    </source>
</evidence>
<sequence>MGRELIFNNEFEKLYNYDGELGVVYSKEKSKFILWAPTAEKVDLVLYGDDGYDYNCKPVKTYNMNKGINGTWIVEINEELNGQYYNYLVTIDGIVNEVVDPYAKAVGVNGKRGMVIDLNSTNPEGWEEDRKPELKAPTDSIIYEAHVRDLTIDETSGIKDEFKGKFKGLTESNSHIPGTNIKTVINHIKNMGFTHIHLLPSFDYGSVDETKLDEPQFNWGYDPENYNVPEGSYSTNPYLGDVRIREFKEMVKALHEAGIRVVMDVVYNHTFNLDSCLNKAVPKYYYRQDEEGNYSDASACGNETASDRYMFRRYMVDSVVYWAKEYHIDGFRFDLMGIHDIETMKLIREELNKIDPSIIVYGEGWMGGPSPLKEDDAALKKNTYKFGELQIAAFSDDCRDGVKGHVFYEKEAGFANGKDGLEETIKFAVVASTPHKEVDKTNIVYSDEFWANEPYQTVTYASAHDNYTLWDKLQIVSPEASKEELIKTNKLIAGIILTSQGISFIHAGEEMARTKVDEDGKLVENSFASSDKVNKIYWDRKIEYKDLVEYYKGLISLRKEYKAFRMNSNKDIQKNIHFLEKGKDFESDNLVAYIIDSKNIDDKCSKIAVIINANETEEKVNLHEENWGVFVNDKKSGNEVIEVLNDDIVNIAPKSIKVLIKQ</sequence>
<dbReference type="InterPro" id="IPR004193">
    <property type="entry name" value="Glyco_hydro_13_N"/>
</dbReference>
<dbReference type="InterPro" id="IPR013780">
    <property type="entry name" value="Glyco_hydro_b"/>
</dbReference>
<evidence type="ECO:0000313" key="4">
    <source>
        <dbReference type="Proteomes" id="UP000767334"/>
    </source>
</evidence>
<dbReference type="InterPro" id="IPR014756">
    <property type="entry name" value="Ig_E-set"/>
</dbReference>
<feature type="domain" description="Glycosyl hydrolase family 13 catalytic" evidence="2">
    <location>
        <begin position="156"/>
        <end position="558"/>
    </location>
</feature>